<feature type="non-terminal residue" evidence="1">
    <location>
        <position position="56"/>
    </location>
</feature>
<protein>
    <submittedName>
        <fullName evidence="1">Uncharacterized protein</fullName>
    </submittedName>
</protein>
<evidence type="ECO:0000313" key="1">
    <source>
        <dbReference type="EMBL" id="KAH8481195.1"/>
    </source>
</evidence>
<evidence type="ECO:0000313" key="2">
    <source>
        <dbReference type="Proteomes" id="UP000807159"/>
    </source>
</evidence>
<proteinExistence type="predicted"/>
<name>A0A8T2WIQ0_POPDE</name>
<dbReference type="EMBL" id="JACEGQ020000019">
    <property type="protein sequence ID" value="KAH8481195.1"/>
    <property type="molecule type" value="Genomic_DNA"/>
</dbReference>
<comment type="caution">
    <text evidence="1">The sequence shown here is derived from an EMBL/GenBank/DDBJ whole genome shotgun (WGS) entry which is preliminary data.</text>
</comment>
<sequence>MGNHGFVGEGQNRWGEAWDLKMGVAGGCWLAQRVGGWREEGTTFVGCWMEKRKACA</sequence>
<dbReference type="AlphaFoldDB" id="A0A8T2WIQ0"/>
<gene>
    <name evidence="1" type="ORF">H0E87_031235</name>
</gene>
<keyword evidence="2" id="KW-1185">Reference proteome</keyword>
<accession>A0A8T2WIQ0</accession>
<dbReference type="Proteomes" id="UP000807159">
    <property type="component" value="Chromosome 19"/>
</dbReference>
<organism evidence="1 2">
    <name type="scientific">Populus deltoides</name>
    <name type="common">Eastern poplar</name>
    <name type="synonym">Eastern cottonwood</name>
    <dbReference type="NCBI Taxonomy" id="3696"/>
    <lineage>
        <taxon>Eukaryota</taxon>
        <taxon>Viridiplantae</taxon>
        <taxon>Streptophyta</taxon>
        <taxon>Embryophyta</taxon>
        <taxon>Tracheophyta</taxon>
        <taxon>Spermatophyta</taxon>
        <taxon>Magnoliopsida</taxon>
        <taxon>eudicotyledons</taxon>
        <taxon>Gunneridae</taxon>
        <taxon>Pentapetalae</taxon>
        <taxon>rosids</taxon>
        <taxon>fabids</taxon>
        <taxon>Malpighiales</taxon>
        <taxon>Salicaceae</taxon>
        <taxon>Saliceae</taxon>
        <taxon>Populus</taxon>
    </lineage>
</organism>
<reference evidence="1" key="1">
    <citation type="journal article" date="2021" name="J. Hered.">
        <title>Genome Assembly of Salicaceae Populus deltoides (Eastern Cottonwood) I-69 Based on Nanopore Sequencing and Hi-C Technologies.</title>
        <authorList>
            <person name="Bai S."/>
            <person name="Wu H."/>
            <person name="Zhang J."/>
            <person name="Pan Z."/>
            <person name="Zhao W."/>
            <person name="Li Z."/>
            <person name="Tong C."/>
        </authorList>
    </citation>
    <scope>NUCLEOTIDE SEQUENCE</scope>
    <source>
        <tissue evidence="1">Leaf</tissue>
    </source>
</reference>